<evidence type="ECO:0000256" key="1">
    <source>
        <dbReference type="SAM" id="MobiDB-lite"/>
    </source>
</evidence>
<proteinExistence type="predicted"/>
<keyword evidence="4" id="KW-1185">Reference proteome</keyword>
<gene>
    <name evidence="3" type="ORF">SAMN05878281_0735</name>
</gene>
<protein>
    <submittedName>
        <fullName evidence="3">Uncharacterized protein</fullName>
    </submittedName>
</protein>
<keyword evidence="2" id="KW-0732">Signal</keyword>
<feature type="compositionally biased region" description="Acidic residues" evidence="1">
    <location>
        <begin position="36"/>
        <end position="48"/>
    </location>
</feature>
<feature type="region of interest" description="Disordered" evidence="1">
    <location>
        <begin position="261"/>
        <end position="287"/>
    </location>
</feature>
<evidence type="ECO:0000313" key="4">
    <source>
        <dbReference type="Proteomes" id="UP000190235"/>
    </source>
</evidence>
<dbReference type="EMBL" id="LT670848">
    <property type="protein sequence ID" value="SHM45644.1"/>
    <property type="molecule type" value="Genomic_DNA"/>
</dbReference>
<organism evidence="3 4">
    <name type="scientific">Salegentibacter salegens</name>
    <dbReference type="NCBI Taxonomy" id="143223"/>
    <lineage>
        <taxon>Bacteria</taxon>
        <taxon>Pseudomonadati</taxon>
        <taxon>Bacteroidota</taxon>
        <taxon>Flavobacteriia</taxon>
        <taxon>Flavobacteriales</taxon>
        <taxon>Flavobacteriaceae</taxon>
        <taxon>Salegentibacter</taxon>
    </lineage>
</organism>
<evidence type="ECO:0000256" key="2">
    <source>
        <dbReference type="SAM" id="SignalP"/>
    </source>
</evidence>
<reference evidence="4" key="1">
    <citation type="submission" date="2016-11" db="EMBL/GenBank/DDBJ databases">
        <authorList>
            <person name="Varghese N."/>
            <person name="Submissions S."/>
        </authorList>
    </citation>
    <scope>NUCLEOTIDE SEQUENCE [LARGE SCALE GENOMIC DNA]</scope>
    <source>
        <strain evidence="4">ACAM 48</strain>
    </source>
</reference>
<dbReference type="Proteomes" id="UP000190235">
    <property type="component" value="Chromosome I"/>
</dbReference>
<name>A0A1M7IXU2_9FLAO</name>
<feature type="region of interest" description="Disordered" evidence="1">
    <location>
        <begin position="36"/>
        <end position="66"/>
    </location>
</feature>
<dbReference type="AlphaFoldDB" id="A0A1M7IXU2"/>
<evidence type="ECO:0000313" key="3">
    <source>
        <dbReference type="EMBL" id="SHM45644.1"/>
    </source>
</evidence>
<accession>A0A1M7IXU2</accession>
<feature type="chain" id="PRO_5009927052" evidence="2">
    <location>
        <begin position="28"/>
        <end position="287"/>
    </location>
</feature>
<sequence>MGIMKNSKSFYRVILSILLAFSLSACSNDDDVDNVDDVTDDLTDDVNGSDDANNGSGDGNGDPDPDAAAVFVLIDEESIDNGNEPNDFSETDVNDDISAIGQRDVLAYFSENPGEEITLYTGQTGDEAWFVLKEIPTSWDEAGPNESGARNFLEAGPGLGQDETEDLLDEVPDVTPLRATGLAMLTGQTIIAVVFDSDISINYDPLEGNLQGENLGVVAFEVLNVTERADGSDSDLPSVNIRILDYAAVEALQLNLFNNAPVPESSSEPEDITPPATIPDIELSPAE</sequence>
<dbReference type="PROSITE" id="PS51257">
    <property type="entry name" value="PROKAR_LIPOPROTEIN"/>
    <property type="match status" value="1"/>
</dbReference>
<feature type="signal peptide" evidence="2">
    <location>
        <begin position="1"/>
        <end position="27"/>
    </location>
</feature>